<gene>
    <name evidence="2" type="ORF">FA13DRAFT_1791282</name>
</gene>
<feature type="compositionally biased region" description="Low complexity" evidence="1">
    <location>
        <begin position="509"/>
        <end position="539"/>
    </location>
</feature>
<feature type="compositionally biased region" description="Basic and acidic residues" evidence="1">
    <location>
        <begin position="371"/>
        <end position="380"/>
    </location>
</feature>
<evidence type="ECO:0000256" key="1">
    <source>
        <dbReference type="SAM" id="MobiDB-lite"/>
    </source>
</evidence>
<comment type="caution">
    <text evidence="2">The sequence shown here is derived from an EMBL/GenBank/DDBJ whole genome shotgun (WGS) entry which is preliminary data.</text>
</comment>
<dbReference type="OrthoDB" id="2803783at2759"/>
<dbReference type="AlphaFoldDB" id="A0A4Y7TER4"/>
<keyword evidence="3" id="KW-1185">Reference proteome</keyword>
<feature type="compositionally biased region" description="Acidic residues" evidence="1">
    <location>
        <begin position="576"/>
        <end position="589"/>
    </location>
</feature>
<organism evidence="2 3">
    <name type="scientific">Coprinellus micaceus</name>
    <name type="common">Glistening ink-cap mushroom</name>
    <name type="synonym">Coprinus micaceus</name>
    <dbReference type="NCBI Taxonomy" id="71717"/>
    <lineage>
        <taxon>Eukaryota</taxon>
        <taxon>Fungi</taxon>
        <taxon>Dikarya</taxon>
        <taxon>Basidiomycota</taxon>
        <taxon>Agaricomycotina</taxon>
        <taxon>Agaricomycetes</taxon>
        <taxon>Agaricomycetidae</taxon>
        <taxon>Agaricales</taxon>
        <taxon>Agaricineae</taxon>
        <taxon>Psathyrellaceae</taxon>
        <taxon>Coprinellus</taxon>
    </lineage>
</organism>
<name>A0A4Y7TER4_COPMI</name>
<protein>
    <submittedName>
        <fullName evidence="2">Uncharacterized protein</fullName>
    </submittedName>
</protein>
<feature type="compositionally biased region" description="Polar residues" evidence="1">
    <location>
        <begin position="482"/>
        <end position="496"/>
    </location>
</feature>
<dbReference type="STRING" id="71717.A0A4Y7TER4"/>
<sequence>MSKEERKPSTRTYFQDGEVEWLFTKLPGYVESKATTNGAAAYVDSITSKFKTKFKDSPSMSFPRLENKLSQWFPNALRAKGKAEAALKGTVNVTAKDLDTNSQRKLQPWQAYLHLHKESTIEPEVEKRMVQYTGLSGKQKASKRFNIQNEVARELYNTASSEVRASVEVYWEKHANYQECDNDIQSRNVRFNDGVSRLPKTLATQTDALGKQTGWCTVMWSGGPHPQFHGELMSVLVADGQTKEGQSFQEWLNKNVKMKSQFERVLDGFMRQCYSKEDCDERALIPRDAESGGDDSDSDDEDRVRKAFKPIAAKDNSKTSHTSSDSDDSVSTSSDSSDSRPQNEDSDDKDKPQQKMSAGKGRKRQPAQLSEYEKERERNMQRNKAIIESLGLNKTSKELKSEKKVERKRKVEKEGETYVDGDKKREPGKKRPKRDTQEPARCSPSPTPSIVNTEPKKTPSPDPASKPDEEPASETEIDSAPKPTTESGGNSGTEPTGKSDAKSTNEEATSISSPSTTSNPNEGNAGSNTSATTAGSNTGVEPTTAKPAEDSDINPTGDAAGREGSQIPVDVNGELGSDDSGNDTEGDVEDASRNTSLPDWLLEHGTWSMIQAASLSRRWRALTRLYLQFEANTHQAKGRLATNGHPSQVSQWIALKGRAKSQAPNLAPKVFGTQLVAWWTSLQPDWRVNVPVDGDVSKLSREVPANETWARLNKGGSAGMYIIVLCISWWYKALDPDSTPPTELTALVRDVAFVLGSLIPGRSASLPGKRATAPAEGEEPASKRRRIKRIRGESVITD</sequence>
<feature type="compositionally biased region" description="Low complexity" evidence="1">
    <location>
        <begin position="319"/>
        <end position="336"/>
    </location>
</feature>
<dbReference type="Proteomes" id="UP000298030">
    <property type="component" value="Unassembled WGS sequence"/>
</dbReference>
<feature type="region of interest" description="Disordered" evidence="1">
    <location>
        <begin position="309"/>
        <end position="594"/>
    </location>
</feature>
<evidence type="ECO:0000313" key="3">
    <source>
        <dbReference type="Proteomes" id="UP000298030"/>
    </source>
</evidence>
<dbReference type="EMBL" id="QPFP01000017">
    <property type="protein sequence ID" value="TEB32019.1"/>
    <property type="molecule type" value="Genomic_DNA"/>
</dbReference>
<evidence type="ECO:0000313" key="2">
    <source>
        <dbReference type="EMBL" id="TEB32019.1"/>
    </source>
</evidence>
<feature type="compositionally biased region" description="Basic and acidic residues" evidence="1">
    <location>
        <begin position="337"/>
        <end position="353"/>
    </location>
</feature>
<reference evidence="2 3" key="1">
    <citation type="journal article" date="2019" name="Nat. Ecol. Evol.">
        <title>Megaphylogeny resolves global patterns of mushroom evolution.</title>
        <authorList>
            <person name="Varga T."/>
            <person name="Krizsan K."/>
            <person name="Foldi C."/>
            <person name="Dima B."/>
            <person name="Sanchez-Garcia M."/>
            <person name="Sanchez-Ramirez S."/>
            <person name="Szollosi G.J."/>
            <person name="Szarkandi J.G."/>
            <person name="Papp V."/>
            <person name="Albert L."/>
            <person name="Andreopoulos W."/>
            <person name="Angelini C."/>
            <person name="Antonin V."/>
            <person name="Barry K.W."/>
            <person name="Bougher N.L."/>
            <person name="Buchanan P."/>
            <person name="Buyck B."/>
            <person name="Bense V."/>
            <person name="Catcheside P."/>
            <person name="Chovatia M."/>
            <person name="Cooper J."/>
            <person name="Damon W."/>
            <person name="Desjardin D."/>
            <person name="Finy P."/>
            <person name="Geml J."/>
            <person name="Haridas S."/>
            <person name="Hughes K."/>
            <person name="Justo A."/>
            <person name="Karasinski D."/>
            <person name="Kautmanova I."/>
            <person name="Kiss B."/>
            <person name="Kocsube S."/>
            <person name="Kotiranta H."/>
            <person name="LaButti K.M."/>
            <person name="Lechner B.E."/>
            <person name="Liimatainen K."/>
            <person name="Lipzen A."/>
            <person name="Lukacs Z."/>
            <person name="Mihaltcheva S."/>
            <person name="Morgado L.N."/>
            <person name="Niskanen T."/>
            <person name="Noordeloos M.E."/>
            <person name="Ohm R.A."/>
            <person name="Ortiz-Santana B."/>
            <person name="Ovrebo C."/>
            <person name="Racz N."/>
            <person name="Riley R."/>
            <person name="Savchenko A."/>
            <person name="Shiryaev A."/>
            <person name="Soop K."/>
            <person name="Spirin V."/>
            <person name="Szebenyi C."/>
            <person name="Tomsovsky M."/>
            <person name="Tulloss R.E."/>
            <person name="Uehling J."/>
            <person name="Grigoriev I.V."/>
            <person name="Vagvolgyi C."/>
            <person name="Papp T."/>
            <person name="Martin F.M."/>
            <person name="Miettinen O."/>
            <person name="Hibbett D.S."/>
            <person name="Nagy L.G."/>
        </authorList>
    </citation>
    <scope>NUCLEOTIDE SEQUENCE [LARGE SCALE GENOMIC DNA]</scope>
    <source>
        <strain evidence="2 3">FP101781</strain>
    </source>
</reference>
<feature type="compositionally biased region" description="Basic and acidic residues" evidence="1">
    <location>
        <begin position="454"/>
        <end position="469"/>
    </location>
</feature>
<accession>A0A4Y7TER4</accession>
<feature type="region of interest" description="Disordered" evidence="1">
    <location>
        <begin position="765"/>
        <end position="798"/>
    </location>
</feature>
<proteinExistence type="predicted"/>
<feature type="compositionally biased region" description="Basic and acidic residues" evidence="1">
    <location>
        <begin position="395"/>
        <end position="425"/>
    </location>
</feature>